<evidence type="ECO:0000256" key="9">
    <source>
        <dbReference type="ARBA" id="ARBA00022842"/>
    </source>
</evidence>
<comment type="subcellular location">
    <subcellularLocation>
        <location evidence="1">Cytoplasm</location>
    </subcellularLocation>
</comment>
<gene>
    <name evidence="11" type="primary">tsaE</name>
    <name evidence="11" type="ORF">KIV10_11195</name>
</gene>
<dbReference type="Gene3D" id="3.40.50.300">
    <property type="entry name" value="P-loop containing nucleotide triphosphate hydrolases"/>
    <property type="match status" value="1"/>
</dbReference>
<protein>
    <recommendedName>
        <fullName evidence="3">tRNA threonylcarbamoyladenosine biosynthesis protein TsaE</fullName>
    </recommendedName>
    <alternativeName>
        <fullName evidence="10">t(6)A37 threonylcarbamoyladenosine biosynthesis protein TsaE</fullName>
    </alternativeName>
</protein>
<keyword evidence="12" id="KW-1185">Reference proteome</keyword>
<evidence type="ECO:0000256" key="1">
    <source>
        <dbReference type="ARBA" id="ARBA00004496"/>
    </source>
</evidence>
<dbReference type="PANTHER" id="PTHR33540">
    <property type="entry name" value="TRNA THREONYLCARBAMOYLADENOSINE BIOSYNTHESIS PROTEIN TSAE"/>
    <property type="match status" value="1"/>
</dbReference>
<dbReference type="NCBIfam" id="TIGR00150">
    <property type="entry name" value="T6A_YjeE"/>
    <property type="match status" value="1"/>
</dbReference>
<comment type="caution">
    <text evidence="11">The sequence shown here is derived from an EMBL/GenBank/DDBJ whole genome shotgun (WGS) entry which is preliminary data.</text>
</comment>
<accession>A0ABS5S6B4</accession>
<sequence length="137" mass="15869">MELTYTHNELPEVARKVIEMADSKTYLFYGEMGVGKTTLITEITKQLGLQYPASSPTFSIVNEYELENESIYHFDFYRINSVEEAYDFGIEDYLSSNNILLIEWPEKIGDLITNDYNHITIKKNKNGSRTLNLTPVR</sequence>
<name>A0ABS5S6B4_9FLAO</name>
<evidence type="ECO:0000256" key="7">
    <source>
        <dbReference type="ARBA" id="ARBA00022741"/>
    </source>
</evidence>
<comment type="similarity">
    <text evidence="2">Belongs to the TsaE family.</text>
</comment>
<dbReference type="EMBL" id="JAHCTB010000004">
    <property type="protein sequence ID" value="MBT0608749.1"/>
    <property type="molecule type" value="Genomic_DNA"/>
</dbReference>
<dbReference type="InterPro" id="IPR003442">
    <property type="entry name" value="T6A_TsaE"/>
</dbReference>
<evidence type="ECO:0000313" key="12">
    <source>
        <dbReference type="Proteomes" id="UP001297092"/>
    </source>
</evidence>
<evidence type="ECO:0000256" key="10">
    <source>
        <dbReference type="ARBA" id="ARBA00032441"/>
    </source>
</evidence>
<proteinExistence type="inferred from homology"/>
<dbReference type="SUPFAM" id="SSF52540">
    <property type="entry name" value="P-loop containing nucleoside triphosphate hydrolases"/>
    <property type="match status" value="1"/>
</dbReference>
<dbReference type="InterPro" id="IPR027417">
    <property type="entry name" value="P-loop_NTPase"/>
</dbReference>
<evidence type="ECO:0000256" key="4">
    <source>
        <dbReference type="ARBA" id="ARBA00022490"/>
    </source>
</evidence>
<keyword evidence="5" id="KW-0819">tRNA processing</keyword>
<evidence type="ECO:0000256" key="3">
    <source>
        <dbReference type="ARBA" id="ARBA00019010"/>
    </source>
</evidence>
<keyword evidence="9" id="KW-0460">Magnesium</keyword>
<keyword evidence="4" id="KW-0963">Cytoplasm</keyword>
<dbReference type="Pfam" id="PF02367">
    <property type="entry name" value="TsaE"/>
    <property type="match status" value="1"/>
</dbReference>
<keyword evidence="6" id="KW-0479">Metal-binding</keyword>
<dbReference type="RefSeq" id="WP_214113684.1">
    <property type="nucleotide sequence ID" value="NZ_JAHCTB010000004.1"/>
</dbReference>
<organism evidence="11 12">
    <name type="scientific">Aequorivita echinoideorum</name>
    <dbReference type="NCBI Taxonomy" id="1549647"/>
    <lineage>
        <taxon>Bacteria</taxon>
        <taxon>Pseudomonadati</taxon>
        <taxon>Bacteroidota</taxon>
        <taxon>Flavobacteriia</taxon>
        <taxon>Flavobacteriales</taxon>
        <taxon>Flavobacteriaceae</taxon>
        <taxon>Aequorivita</taxon>
    </lineage>
</organism>
<dbReference type="Proteomes" id="UP001297092">
    <property type="component" value="Unassembled WGS sequence"/>
</dbReference>
<reference evidence="11 12" key="1">
    <citation type="submission" date="2021-05" db="EMBL/GenBank/DDBJ databases">
        <title>Aequorivita echinoideorum JCM 30378 genome.</title>
        <authorList>
            <person name="Zhang H."/>
            <person name="Li C."/>
        </authorList>
    </citation>
    <scope>NUCLEOTIDE SEQUENCE [LARGE SCALE GENOMIC DNA]</scope>
    <source>
        <strain evidence="11 12">JCM30378</strain>
    </source>
</reference>
<evidence type="ECO:0000256" key="2">
    <source>
        <dbReference type="ARBA" id="ARBA00007599"/>
    </source>
</evidence>
<keyword evidence="7" id="KW-0547">Nucleotide-binding</keyword>
<evidence type="ECO:0000313" key="11">
    <source>
        <dbReference type="EMBL" id="MBT0608749.1"/>
    </source>
</evidence>
<evidence type="ECO:0000256" key="6">
    <source>
        <dbReference type="ARBA" id="ARBA00022723"/>
    </source>
</evidence>
<evidence type="ECO:0000256" key="8">
    <source>
        <dbReference type="ARBA" id="ARBA00022840"/>
    </source>
</evidence>
<dbReference type="PANTHER" id="PTHR33540:SF2">
    <property type="entry name" value="TRNA THREONYLCARBAMOYLADENOSINE BIOSYNTHESIS PROTEIN TSAE"/>
    <property type="match status" value="1"/>
</dbReference>
<evidence type="ECO:0000256" key="5">
    <source>
        <dbReference type="ARBA" id="ARBA00022694"/>
    </source>
</evidence>
<keyword evidence="8" id="KW-0067">ATP-binding</keyword>